<name>A0A0F9G6S6_9ZZZZ</name>
<evidence type="ECO:0008006" key="2">
    <source>
        <dbReference type="Google" id="ProtNLM"/>
    </source>
</evidence>
<dbReference type="Gene3D" id="3.40.50.12370">
    <property type="match status" value="1"/>
</dbReference>
<dbReference type="AlphaFoldDB" id="A0A0F9G6S6"/>
<protein>
    <recommendedName>
        <fullName evidence="2">UspA domain-containing protein</fullName>
    </recommendedName>
</protein>
<organism evidence="1">
    <name type="scientific">marine sediment metagenome</name>
    <dbReference type="NCBI Taxonomy" id="412755"/>
    <lineage>
        <taxon>unclassified sequences</taxon>
        <taxon>metagenomes</taxon>
        <taxon>ecological metagenomes</taxon>
    </lineage>
</organism>
<accession>A0A0F9G6S6</accession>
<evidence type="ECO:0000313" key="1">
    <source>
        <dbReference type="EMBL" id="KKL94423.1"/>
    </source>
</evidence>
<sequence length="265" mass="28534">MTNKENRRSRILVGASSFADAATALRLVDKLATIFRSVCGGVLVEEESILAICQIQDKRIILMNGATMKAPSRSQVRTQLNADARAFRQSLARTAKAAGADWAFSQEAGDLINIALRAATGWDILVIGSRYLNAIKGKIVLLEMLDAVGEEMRDAAELLARQFSADQVVFSVDQGMRREGSTLSSANFSFASLDEALRALAQTNAQAVLVDYSRGPVRTAEDISRLLEVSHCPVIIFGISGANVAADNTVPSPYASDARGQTREN</sequence>
<proteinExistence type="predicted"/>
<comment type="caution">
    <text evidence="1">The sequence shown here is derived from an EMBL/GenBank/DDBJ whole genome shotgun (WGS) entry which is preliminary data.</text>
</comment>
<reference evidence="1" key="1">
    <citation type="journal article" date="2015" name="Nature">
        <title>Complex archaea that bridge the gap between prokaryotes and eukaryotes.</title>
        <authorList>
            <person name="Spang A."/>
            <person name="Saw J.H."/>
            <person name="Jorgensen S.L."/>
            <person name="Zaremba-Niedzwiedzka K."/>
            <person name="Martijn J."/>
            <person name="Lind A.E."/>
            <person name="van Eijk R."/>
            <person name="Schleper C."/>
            <person name="Guy L."/>
            <person name="Ettema T.J."/>
        </authorList>
    </citation>
    <scope>NUCLEOTIDE SEQUENCE</scope>
</reference>
<gene>
    <name evidence="1" type="ORF">LCGC14_1864830</name>
</gene>
<dbReference type="EMBL" id="LAZR01018926">
    <property type="protein sequence ID" value="KKL94423.1"/>
    <property type="molecule type" value="Genomic_DNA"/>
</dbReference>